<dbReference type="Gene3D" id="3.40.50.1000">
    <property type="entry name" value="HAD superfamily/HAD-like"/>
    <property type="match status" value="1"/>
</dbReference>
<dbReference type="SUPFAM" id="SSF56784">
    <property type="entry name" value="HAD-like"/>
    <property type="match status" value="1"/>
</dbReference>
<dbReference type="PANTHER" id="PTHR47478:SF1">
    <property type="entry name" value="PYRIMIDINE 5'-NUCLEOTIDASE YJJG"/>
    <property type="match status" value="1"/>
</dbReference>
<dbReference type="InterPro" id="IPR011951">
    <property type="entry name" value="HAD-SF_hydro_IA_YjjG/PynA"/>
</dbReference>
<dbReference type="InterPro" id="IPR023198">
    <property type="entry name" value="PGP-like_dom2"/>
</dbReference>
<dbReference type="PANTHER" id="PTHR47478">
    <property type="match status" value="1"/>
</dbReference>
<dbReference type="InterPro" id="IPR052550">
    <property type="entry name" value="Pyrimidine_5'-ntase_YjjG"/>
</dbReference>
<keyword evidence="2" id="KW-1185">Reference proteome</keyword>
<dbReference type="Gene3D" id="1.10.150.240">
    <property type="entry name" value="Putative phosphatase, domain 2"/>
    <property type="match status" value="1"/>
</dbReference>
<dbReference type="InterPro" id="IPR006439">
    <property type="entry name" value="HAD-SF_hydro_IA"/>
</dbReference>
<dbReference type="KEGG" id="plyc:GXP70_19715"/>
<dbReference type="Proteomes" id="UP000476064">
    <property type="component" value="Chromosome"/>
</dbReference>
<evidence type="ECO:0000313" key="1">
    <source>
        <dbReference type="EMBL" id="QHT61988.1"/>
    </source>
</evidence>
<dbReference type="GO" id="GO:0008253">
    <property type="term" value="F:5'-nucleotidase activity"/>
    <property type="evidence" value="ECO:0007669"/>
    <property type="project" value="InterPro"/>
</dbReference>
<organism evidence="1 2">
    <name type="scientific">Paenibacillus lycopersici</name>
    <dbReference type="NCBI Taxonomy" id="2704462"/>
    <lineage>
        <taxon>Bacteria</taxon>
        <taxon>Bacillati</taxon>
        <taxon>Bacillota</taxon>
        <taxon>Bacilli</taxon>
        <taxon>Bacillales</taxon>
        <taxon>Paenibacillaceae</taxon>
        <taxon>Paenibacillus</taxon>
    </lineage>
</organism>
<dbReference type="RefSeq" id="WP_162358425.1">
    <property type="nucleotide sequence ID" value="NZ_CP048209.1"/>
</dbReference>
<dbReference type="NCBIfam" id="TIGR01549">
    <property type="entry name" value="HAD-SF-IA-v1"/>
    <property type="match status" value="1"/>
</dbReference>
<dbReference type="Pfam" id="PF00702">
    <property type="entry name" value="Hydrolase"/>
    <property type="match status" value="1"/>
</dbReference>
<evidence type="ECO:0000313" key="2">
    <source>
        <dbReference type="Proteomes" id="UP000476064"/>
    </source>
</evidence>
<dbReference type="InterPro" id="IPR023214">
    <property type="entry name" value="HAD_sf"/>
</dbReference>
<dbReference type="SFLD" id="SFLDG01129">
    <property type="entry name" value="C1.5:_HAD__Beta-PGM__Phosphata"/>
    <property type="match status" value="1"/>
</dbReference>
<reference evidence="1 2" key="1">
    <citation type="submission" date="2020-01" db="EMBL/GenBank/DDBJ databases">
        <title>Paenibacillus sp. nov., isolated from tomato rhizosphere.</title>
        <authorList>
            <person name="Weon H.-Y."/>
            <person name="Lee S.A."/>
        </authorList>
    </citation>
    <scope>NUCLEOTIDE SEQUENCE [LARGE SCALE GENOMIC DNA]</scope>
    <source>
        <strain evidence="1 2">12200R-189</strain>
    </source>
</reference>
<name>A0A6C0FY10_9BACL</name>
<accession>A0A6C0FY10</accession>
<proteinExistence type="predicted"/>
<dbReference type="SFLD" id="SFLDG01135">
    <property type="entry name" value="C1.5.6:_HAD__Beta-PGM__Phospha"/>
    <property type="match status" value="1"/>
</dbReference>
<sequence>MTAYKAILFDLDNTLLDYDTSERESMQRTIRDHGLTDREGLTWELFWTSFAPINWTYWSERMERKLHISDVLDYSFRDTLVQLGFDGALSKALAKTYWELFCSSCLLMDGAEELLPGLHGSYELGIISNGIGEAQRRRLAIGGISHYFPHLFISDEVGVGKPHRLIFDKAVDALDAERSEILFVGDSLTDDYAGARAAGIDFCYYNPHRKPAREGIAPHYIIHELTELNGIMKREEEPQ</sequence>
<gene>
    <name evidence="1" type="ORF">GXP70_19715</name>
</gene>
<protein>
    <submittedName>
        <fullName evidence="1">Noncanonical pyrimidine nucleotidase, YjjG family</fullName>
    </submittedName>
</protein>
<dbReference type="InterPro" id="IPR036412">
    <property type="entry name" value="HAD-like_sf"/>
</dbReference>
<dbReference type="EMBL" id="CP048209">
    <property type="protein sequence ID" value="QHT61988.1"/>
    <property type="molecule type" value="Genomic_DNA"/>
</dbReference>
<dbReference type="NCBIfam" id="TIGR02254">
    <property type="entry name" value="YjjG_YfnB"/>
    <property type="match status" value="1"/>
</dbReference>
<dbReference type="SFLD" id="SFLDS00003">
    <property type="entry name" value="Haloacid_Dehalogenase"/>
    <property type="match status" value="1"/>
</dbReference>
<dbReference type="AlphaFoldDB" id="A0A6C0FY10"/>